<dbReference type="AlphaFoldDB" id="A0A843VDW1"/>
<keyword evidence="2" id="KW-1185">Reference proteome</keyword>
<protein>
    <submittedName>
        <fullName evidence="1">Uncharacterized protein</fullName>
    </submittedName>
</protein>
<evidence type="ECO:0000313" key="1">
    <source>
        <dbReference type="EMBL" id="MQL92687.1"/>
    </source>
</evidence>
<sequence length="71" mass="8242">MFLRLSSKRDRLRVEARPCSHSILGEERRLRRTGIVFVRRRIPVAILSWGKIVDSATLIFSHLVVFKAPNI</sequence>
<reference evidence="1" key="1">
    <citation type="submission" date="2017-07" db="EMBL/GenBank/DDBJ databases">
        <title>Taro Niue Genome Assembly and Annotation.</title>
        <authorList>
            <person name="Atibalentja N."/>
            <person name="Keating K."/>
            <person name="Fields C.J."/>
        </authorList>
    </citation>
    <scope>NUCLEOTIDE SEQUENCE</scope>
    <source>
        <strain evidence="1">Niue_2</strain>
        <tissue evidence="1">Leaf</tissue>
    </source>
</reference>
<accession>A0A843VDW1</accession>
<organism evidence="1 2">
    <name type="scientific">Colocasia esculenta</name>
    <name type="common">Wild taro</name>
    <name type="synonym">Arum esculentum</name>
    <dbReference type="NCBI Taxonomy" id="4460"/>
    <lineage>
        <taxon>Eukaryota</taxon>
        <taxon>Viridiplantae</taxon>
        <taxon>Streptophyta</taxon>
        <taxon>Embryophyta</taxon>
        <taxon>Tracheophyta</taxon>
        <taxon>Spermatophyta</taxon>
        <taxon>Magnoliopsida</taxon>
        <taxon>Liliopsida</taxon>
        <taxon>Araceae</taxon>
        <taxon>Aroideae</taxon>
        <taxon>Colocasieae</taxon>
        <taxon>Colocasia</taxon>
    </lineage>
</organism>
<comment type="caution">
    <text evidence="1">The sequence shown here is derived from an EMBL/GenBank/DDBJ whole genome shotgun (WGS) entry which is preliminary data.</text>
</comment>
<dbReference type="Proteomes" id="UP000652761">
    <property type="component" value="Unassembled WGS sequence"/>
</dbReference>
<gene>
    <name evidence="1" type="ORF">Taro_025318</name>
</gene>
<evidence type="ECO:0000313" key="2">
    <source>
        <dbReference type="Proteomes" id="UP000652761"/>
    </source>
</evidence>
<proteinExistence type="predicted"/>
<dbReference type="EMBL" id="NMUH01001475">
    <property type="protein sequence ID" value="MQL92687.1"/>
    <property type="molecule type" value="Genomic_DNA"/>
</dbReference>
<name>A0A843VDW1_COLES</name>